<dbReference type="Proteomes" id="UP000594638">
    <property type="component" value="Unassembled WGS sequence"/>
</dbReference>
<keyword evidence="3" id="KW-1185">Reference proteome</keyword>
<dbReference type="EMBL" id="CACTIH010002342">
    <property type="protein sequence ID" value="CAA2976031.1"/>
    <property type="molecule type" value="Genomic_DNA"/>
</dbReference>
<reference evidence="2 3" key="1">
    <citation type="submission" date="2019-12" db="EMBL/GenBank/DDBJ databases">
        <authorList>
            <person name="Alioto T."/>
            <person name="Alioto T."/>
            <person name="Gomez Garrido J."/>
        </authorList>
    </citation>
    <scope>NUCLEOTIDE SEQUENCE [LARGE SCALE GENOMIC DNA]</scope>
</reference>
<feature type="transmembrane region" description="Helical" evidence="1">
    <location>
        <begin position="15"/>
        <end position="41"/>
    </location>
</feature>
<accession>A0A8S0RB71</accession>
<comment type="caution">
    <text evidence="2">The sequence shown here is derived from an EMBL/GenBank/DDBJ whole genome shotgun (WGS) entry which is preliminary data.</text>
</comment>
<evidence type="ECO:0000313" key="2">
    <source>
        <dbReference type="EMBL" id="CAA2976031.1"/>
    </source>
</evidence>
<protein>
    <submittedName>
        <fullName evidence="2">UDP-galactose transporter 2</fullName>
    </submittedName>
</protein>
<evidence type="ECO:0000313" key="3">
    <source>
        <dbReference type="Proteomes" id="UP000594638"/>
    </source>
</evidence>
<dbReference type="AlphaFoldDB" id="A0A8S0RB71"/>
<sequence>MPPTSKDDQKVALDVAAWMFNIVTSIGLIIVNKALLATYGFTSGTSEFRTRYEKVEKIGEGTYEWCTRLAIVRQTKLLI</sequence>
<dbReference type="Gramene" id="OE9A103788T1">
    <property type="protein sequence ID" value="OE9A103788C1"/>
    <property type="gene ID" value="OE9A103788"/>
</dbReference>
<keyword evidence="1" id="KW-0472">Membrane</keyword>
<gene>
    <name evidence="2" type="ORF">OLEA9_A103788</name>
</gene>
<organism evidence="2 3">
    <name type="scientific">Olea europaea subsp. europaea</name>
    <dbReference type="NCBI Taxonomy" id="158383"/>
    <lineage>
        <taxon>Eukaryota</taxon>
        <taxon>Viridiplantae</taxon>
        <taxon>Streptophyta</taxon>
        <taxon>Embryophyta</taxon>
        <taxon>Tracheophyta</taxon>
        <taxon>Spermatophyta</taxon>
        <taxon>Magnoliopsida</taxon>
        <taxon>eudicotyledons</taxon>
        <taxon>Gunneridae</taxon>
        <taxon>Pentapetalae</taxon>
        <taxon>asterids</taxon>
        <taxon>lamiids</taxon>
        <taxon>Lamiales</taxon>
        <taxon>Oleaceae</taxon>
        <taxon>Oleeae</taxon>
        <taxon>Olea</taxon>
    </lineage>
</organism>
<dbReference type="OrthoDB" id="1737707at2759"/>
<keyword evidence="1" id="KW-0812">Transmembrane</keyword>
<name>A0A8S0RB71_OLEEU</name>
<keyword evidence="1" id="KW-1133">Transmembrane helix</keyword>
<evidence type="ECO:0000256" key="1">
    <source>
        <dbReference type="SAM" id="Phobius"/>
    </source>
</evidence>
<proteinExistence type="predicted"/>